<dbReference type="AlphaFoldDB" id="A0A378JWJ7"/>
<dbReference type="RefSeq" id="WP_051190552.1">
    <property type="nucleotide sequence ID" value="NZ_CAAAJG010000003.1"/>
</dbReference>
<evidence type="ECO:0000256" key="1">
    <source>
        <dbReference type="SAM" id="MobiDB-lite"/>
    </source>
</evidence>
<proteinExistence type="predicted"/>
<feature type="region of interest" description="Disordered" evidence="1">
    <location>
        <begin position="188"/>
        <end position="235"/>
    </location>
</feature>
<accession>A0A378JWJ7</accession>
<evidence type="ECO:0000313" key="3">
    <source>
        <dbReference type="EMBL" id="STX62387.1"/>
    </source>
</evidence>
<evidence type="ECO:0000313" key="5">
    <source>
        <dbReference type="Proteomes" id="UP000254040"/>
    </source>
</evidence>
<keyword evidence="4" id="KW-1185">Reference proteome</keyword>
<gene>
    <name evidence="2" type="ORF">Lmor_2228</name>
    <name evidence="3" type="ORF">NCTC12239_01318</name>
</gene>
<dbReference type="OrthoDB" id="5650225at2"/>
<dbReference type="InterPro" id="IPR044887">
    <property type="entry name" value="SoDot-IcmSS_sf"/>
</dbReference>
<protein>
    <submittedName>
        <fullName evidence="3">Dot/Icm T4SS effector</fullName>
    </submittedName>
</protein>
<dbReference type="Gene3D" id="6.10.280.170">
    <property type="entry name" value="Substrate of the Dot/Icm secretion system"/>
    <property type="match status" value="1"/>
</dbReference>
<organism evidence="3 5">
    <name type="scientific">Legionella moravica</name>
    <dbReference type="NCBI Taxonomy" id="39962"/>
    <lineage>
        <taxon>Bacteria</taxon>
        <taxon>Pseudomonadati</taxon>
        <taxon>Pseudomonadota</taxon>
        <taxon>Gammaproteobacteria</taxon>
        <taxon>Legionellales</taxon>
        <taxon>Legionellaceae</taxon>
        <taxon>Legionella</taxon>
    </lineage>
</organism>
<reference evidence="2 4" key="1">
    <citation type="submission" date="2015-11" db="EMBL/GenBank/DDBJ databases">
        <title>Genomic analysis of 38 Legionella species identifies large and diverse effector repertoires.</title>
        <authorList>
            <person name="Burstein D."/>
            <person name="Amaro F."/>
            <person name="Zusman T."/>
            <person name="Lifshitz Z."/>
            <person name="Cohen O."/>
            <person name="Gilbert J.A."/>
            <person name="Pupko T."/>
            <person name="Shuman H.A."/>
            <person name="Segal G."/>
        </authorList>
    </citation>
    <scope>NUCLEOTIDE SEQUENCE [LARGE SCALE GENOMIC DNA]</scope>
    <source>
        <strain evidence="2 4">ATCC 43877</strain>
    </source>
</reference>
<sequence>MSYELVAYEILKSSIKEAIASSIKEHKKTYKKDLDKLWEATDILPQERKIQARLLLKTIELLDKQDDKSEAARVLNTLAFYIYDKIVESYGGIYSFVLSADNSGMKRFLGLSLNLTKDNMPGDIELVDMYPSLLNFFLNHVYVGGDCRKGYLPVNPFDIEGYKVEIDIKDLKLKEAALFNNNVDSAEAKKEQTVSPAKHRSTLYGASSSKASVPKTPAKDTTPSAEPVPMSNGLG</sequence>
<dbReference type="EMBL" id="LNYN01000029">
    <property type="protein sequence ID" value="KTD32290.1"/>
    <property type="molecule type" value="Genomic_DNA"/>
</dbReference>
<reference evidence="3 5" key="2">
    <citation type="submission" date="2018-06" db="EMBL/GenBank/DDBJ databases">
        <authorList>
            <consortium name="Pathogen Informatics"/>
            <person name="Doyle S."/>
        </authorList>
    </citation>
    <scope>NUCLEOTIDE SEQUENCE [LARGE SCALE GENOMIC DNA]</scope>
    <source>
        <strain evidence="3 5">NCTC12239</strain>
    </source>
</reference>
<name>A0A378JWJ7_9GAMM</name>
<dbReference type="Gene3D" id="1.20.1440.330">
    <property type="match status" value="1"/>
</dbReference>
<dbReference type="EMBL" id="UGOG01000001">
    <property type="protein sequence ID" value="STX62387.1"/>
    <property type="molecule type" value="Genomic_DNA"/>
</dbReference>
<dbReference type="Proteomes" id="UP000254040">
    <property type="component" value="Unassembled WGS sequence"/>
</dbReference>
<dbReference type="Proteomes" id="UP000054985">
    <property type="component" value="Unassembled WGS sequence"/>
</dbReference>
<evidence type="ECO:0000313" key="2">
    <source>
        <dbReference type="EMBL" id="KTD32290.1"/>
    </source>
</evidence>
<dbReference type="InterPro" id="IPR031758">
    <property type="entry name" value="SoDot-IcmSS"/>
</dbReference>
<dbReference type="Pfam" id="PF16848">
    <property type="entry name" value="SoDot-IcmSS"/>
    <property type="match status" value="1"/>
</dbReference>
<evidence type="ECO:0000313" key="4">
    <source>
        <dbReference type="Proteomes" id="UP000054985"/>
    </source>
</evidence>